<dbReference type="RefSeq" id="WP_066883501.1">
    <property type="nucleotide sequence ID" value="NZ_LAXD01000001.1"/>
</dbReference>
<dbReference type="OrthoDB" id="4251531at2"/>
<dbReference type="InterPro" id="IPR003594">
    <property type="entry name" value="HATPase_dom"/>
</dbReference>
<comment type="caution">
    <text evidence="3">The sequence shown here is derived from an EMBL/GenBank/DDBJ whole genome shotgun (WGS) entry which is preliminary data.</text>
</comment>
<dbReference type="InterPro" id="IPR036890">
    <property type="entry name" value="HATPase_C_sf"/>
</dbReference>
<gene>
    <name evidence="3" type="ORF">LI90_295</name>
</gene>
<dbReference type="GO" id="GO:0004674">
    <property type="term" value="F:protein serine/threonine kinase activity"/>
    <property type="evidence" value="ECO:0007669"/>
    <property type="project" value="UniProtKB-KW"/>
</dbReference>
<keyword evidence="1" id="KW-0808">Transferase</keyword>
<evidence type="ECO:0000259" key="2">
    <source>
        <dbReference type="Pfam" id="PF13581"/>
    </source>
</evidence>
<accession>A0A132MLF8</accession>
<sequence>MTGTLAYQTDLKPEPAEVRRARHAVREHLARWGLTALTDTAALLVSELVTNLVRHAQAPGWLRVAYVDGVLRIEVFDPGSHTPQPQDADLDDEAGRGLAIVTELAAEFGWEPRDGGKVVYAELHHSDVPA</sequence>
<dbReference type="PATRIC" id="fig|1469144.10.peg.375"/>
<dbReference type="PANTHER" id="PTHR35526:SF3">
    <property type="entry name" value="ANTI-SIGMA-F FACTOR RSBW"/>
    <property type="match status" value="1"/>
</dbReference>
<dbReference type="Gene3D" id="3.30.565.10">
    <property type="entry name" value="Histidine kinase-like ATPase, C-terminal domain"/>
    <property type="match status" value="1"/>
</dbReference>
<dbReference type="PANTHER" id="PTHR35526">
    <property type="entry name" value="ANTI-SIGMA-F FACTOR RSBW-RELATED"/>
    <property type="match status" value="1"/>
</dbReference>
<protein>
    <submittedName>
        <fullName evidence="3">ATP-binding region ATPase domain protein</fullName>
    </submittedName>
</protein>
<evidence type="ECO:0000313" key="4">
    <source>
        <dbReference type="Proteomes" id="UP000070188"/>
    </source>
</evidence>
<dbReference type="Pfam" id="PF13581">
    <property type="entry name" value="HATPase_c_2"/>
    <property type="match status" value="1"/>
</dbReference>
<dbReference type="CDD" id="cd16936">
    <property type="entry name" value="HATPase_RsbW-like"/>
    <property type="match status" value="1"/>
</dbReference>
<keyword evidence="3" id="KW-0067">ATP-binding</keyword>
<dbReference type="Proteomes" id="UP000070188">
    <property type="component" value="Unassembled WGS sequence"/>
</dbReference>
<proteinExistence type="predicted"/>
<feature type="domain" description="Histidine kinase/HSP90-like ATPase" evidence="2">
    <location>
        <begin position="13"/>
        <end position="120"/>
    </location>
</feature>
<keyword evidence="1" id="KW-0723">Serine/threonine-protein kinase</keyword>
<organism evidence="3 4">
    <name type="scientific">Carbonactinospora thermoautotrophica</name>
    <dbReference type="NCBI Taxonomy" id="1469144"/>
    <lineage>
        <taxon>Bacteria</taxon>
        <taxon>Bacillati</taxon>
        <taxon>Actinomycetota</taxon>
        <taxon>Actinomycetes</taxon>
        <taxon>Kitasatosporales</taxon>
        <taxon>Carbonactinosporaceae</taxon>
        <taxon>Carbonactinospora</taxon>
    </lineage>
</organism>
<name>A0A132MLF8_9ACTN</name>
<dbReference type="GO" id="GO:0005524">
    <property type="term" value="F:ATP binding"/>
    <property type="evidence" value="ECO:0007669"/>
    <property type="project" value="UniProtKB-KW"/>
</dbReference>
<keyword evidence="3" id="KW-0547">Nucleotide-binding</keyword>
<dbReference type="AlphaFoldDB" id="A0A132MLF8"/>
<dbReference type="InterPro" id="IPR050267">
    <property type="entry name" value="Anti-sigma-factor_SerPK"/>
</dbReference>
<dbReference type="EMBL" id="LAXD01000001">
    <property type="protein sequence ID" value="KWW98668.1"/>
    <property type="molecule type" value="Genomic_DNA"/>
</dbReference>
<keyword evidence="1" id="KW-0418">Kinase</keyword>
<dbReference type="SUPFAM" id="SSF55874">
    <property type="entry name" value="ATPase domain of HSP90 chaperone/DNA topoisomerase II/histidine kinase"/>
    <property type="match status" value="1"/>
</dbReference>
<reference evidence="4" key="1">
    <citation type="submission" date="2015-04" db="EMBL/GenBank/DDBJ databases">
        <title>Physiological reanalysis, assessment of diazotrophy, and genome sequences of multiple isolates of Streptomyces thermoautotrophicus.</title>
        <authorList>
            <person name="MacKellar D.C."/>
            <person name="Lieber L."/>
            <person name="Norman J."/>
            <person name="Bolger A."/>
            <person name="Tobin C."/>
            <person name="Murray J.W."/>
            <person name="Chang R."/>
            <person name="Ford T."/>
            <person name="Nguyen P.Q."/>
            <person name="Woodward J."/>
            <person name="Permingeat H."/>
            <person name="Joshi N.S."/>
            <person name="Silver P.A."/>
            <person name="Usadel B."/>
            <person name="Rutherford A.W."/>
            <person name="Friesen M."/>
            <person name="Prell J."/>
        </authorList>
    </citation>
    <scope>NUCLEOTIDE SEQUENCE [LARGE SCALE GENOMIC DNA]</scope>
    <source>
        <strain evidence="4">H1</strain>
    </source>
</reference>
<evidence type="ECO:0000256" key="1">
    <source>
        <dbReference type="ARBA" id="ARBA00022527"/>
    </source>
</evidence>
<dbReference type="STRING" id="1469144.LI90_295"/>
<keyword evidence="4" id="KW-1185">Reference proteome</keyword>
<evidence type="ECO:0000313" key="3">
    <source>
        <dbReference type="EMBL" id="KWW98668.1"/>
    </source>
</evidence>